<feature type="compositionally biased region" description="Low complexity" evidence="1">
    <location>
        <begin position="271"/>
        <end position="283"/>
    </location>
</feature>
<evidence type="ECO:0000256" key="1">
    <source>
        <dbReference type="SAM" id="MobiDB-lite"/>
    </source>
</evidence>
<evidence type="ECO:0000313" key="3">
    <source>
        <dbReference type="Proteomes" id="UP000710432"/>
    </source>
</evidence>
<protein>
    <submittedName>
        <fullName evidence="2">Serine/arginine repetitive matrix protein 5</fullName>
    </submittedName>
</protein>
<feature type="compositionally biased region" description="Basic residues" evidence="1">
    <location>
        <begin position="111"/>
        <end position="127"/>
    </location>
</feature>
<feature type="compositionally biased region" description="Polar residues" evidence="1">
    <location>
        <begin position="73"/>
        <end position="83"/>
    </location>
</feature>
<feature type="compositionally biased region" description="Polar residues" evidence="1">
    <location>
        <begin position="239"/>
        <end position="248"/>
    </location>
</feature>
<feature type="region of interest" description="Disordered" evidence="1">
    <location>
        <begin position="454"/>
        <end position="476"/>
    </location>
</feature>
<organism evidence="2 3">
    <name type="scientific">Microtus ochrogaster</name>
    <name type="common">Prairie vole</name>
    <dbReference type="NCBI Taxonomy" id="79684"/>
    <lineage>
        <taxon>Eukaryota</taxon>
        <taxon>Metazoa</taxon>
        <taxon>Chordata</taxon>
        <taxon>Craniata</taxon>
        <taxon>Vertebrata</taxon>
        <taxon>Euteleostomi</taxon>
        <taxon>Mammalia</taxon>
        <taxon>Eutheria</taxon>
        <taxon>Euarchontoglires</taxon>
        <taxon>Glires</taxon>
        <taxon>Rodentia</taxon>
        <taxon>Myomorpha</taxon>
        <taxon>Muroidea</taxon>
        <taxon>Cricetidae</taxon>
        <taxon>Arvicolinae</taxon>
        <taxon>Microtus</taxon>
    </lineage>
</organism>
<comment type="caution">
    <text evidence="2">The sequence shown here is derived from an EMBL/GenBank/DDBJ whole genome shotgun (WGS) entry which is preliminary data.</text>
</comment>
<dbReference type="AlphaFoldDB" id="A0A8J6GAR4"/>
<proteinExistence type="predicted"/>
<feature type="region of interest" description="Disordered" evidence="1">
    <location>
        <begin position="1"/>
        <end position="322"/>
    </location>
</feature>
<feature type="compositionally biased region" description="Polar residues" evidence="1">
    <location>
        <begin position="217"/>
        <end position="231"/>
    </location>
</feature>
<gene>
    <name evidence="2" type="ORF">LTLLF_170060</name>
</gene>
<accession>A0A8J6GAR4</accession>
<feature type="compositionally biased region" description="Polar residues" evidence="1">
    <location>
        <begin position="166"/>
        <end position="186"/>
    </location>
</feature>
<feature type="compositionally biased region" description="Basic and acidic residues" evidence="1">
    <location>
        <begin position="393"/>
        <end position="408"/>
    </location>
</feature>
<sequence>MHSPSKRSSKPGMAPAPAPTGPSMPTTAPILPASLKTTKAAAPNSSSVHPKSPNLVMSPSSSKSTRSTGTKTAPSTHPSSRSQGHSKTRTPSRLSKSGKSGKTGIVEHQQKGTHSRGRTPGRKRSHSSKMSPSRTSTPIRKRTHSAKPGVAKKATTPTSDRKQSQDKSYTQPRTSTQERSASQPRNTHQEKSPKSPGASDPGSSSRVAVIPSRAKSHSLSRTALMSSSKSPVASRRAKSYSQVTSPSREQTHTVIDLTDLSGTVKSYKQDSSLSRTQSFSRSRTPSRTRSHSRSRTPRRSRSHSHKRTHNRLPQSREAKLGDVQSRVLGEAAKDSRGGHPAKAPRAPVMQRGCIARFPACPAHPEHGHSPTPAAPARARRWRLQGRALRLRSESLGERASERESEGRAGLRARARPDGPFVAVGGKRGSETRAACRARAGAGVGLRSSRPRWTWYSPQHRASNGAGERGGADAPYK</sequence>
<feature type="region of interest" description="Disordered" evidence="1">
    <location>
        <begin position="393"/>
        <end position="433"/>
    </location>
</feature>
<evidence type="ECO:0000313" key="2">
    <source>
        <dbReference type="EMBL" id="KAH0507133.1"/>
    </source>
</evidence>
<feature type="compositionally biased region" description="Polar residues" evidence="1">
    <location>
        <begin position="91"/>
        <end position="100"/>
    </location>
</feature>
<dbReference type="EMBL" id="JAATJU010023718">
    <property type="protein sequence ID" value="KAH0507133.1"/>
    <property type="molecule type" value="Genomic_DNA"/>
</dbReference>
<dbReference type="PANTHER" id="PTHR39414:SF1">
    <property type="entry name" value="SERINE_ARGININE REPETITIVE MATRIX PROTEIN 5"/>
    <property type="match status" value="1"/>
</dbReference>
<feature type="compositionally biased region" description="Basic residues" evidence="1">
    <location>
        <begin position="284"/>
        <end position="310"/>
    </location>
</feature>
<dbReference type="Proteomes" id="UP000710432">
    <property type="component" value="Unassembled WGS sequence"/>
</dbReference>
<dbReference type="PANTHER" id="PTHR39414">
    <property type="entry name" value="SERINE/ARGININE REPETITIVE MATRIX PROTEIN 5-RELATED"/>
    <property type="match status" value="1"/>
</dbReference>
<name>A0A8J6GAR4_MICOH</name>
<feature type="compositionally biased region" description="Polar residues" evidence="1">
    <location>
        <begin position="260"/>
        <end position="270"/>
    </location>
</feature>
<feature type="compositionally biased region" description="Polar residues" evidence="1">
    <location>
        <begin position="128"/>
        <end position="138"/>
    </location>
</feature>
<reference evidence="2" key="1">
    <citation type="submission" date="2020-03" db="EMBL/GenBank/DDBJ databases">
        <title>Studies in the Genomics of Life Span.</title>
        <authorList>
            <person name="Glass D."/>
        </authorList>
    </citation>
    <scope>NUCLEOTIDE SEQUENCE</scope>
    <source>
        <strain evidence="2">LTLLF</strain>
        <tissue evidence="2">Muscle</tissue>
    </source>
</reference>
<feature type="compositionally biased region" description="Low complexity" evidence="1">
    <location>
        <begin position="58"/>
        <end position="72"/>
    </location>
</feature>